<feature type="repeat" description="HEAT" evidence="3">
    <location>
        <begin position="16"/>
        <end position="54"/>
    </location>
</feature>
<dbReference type="EMBL" id="JBEDUW010000006">
    <property type="protein sequence ID" value="KAK9919370.1"/>
    <property type="molecule type" value="Genomic_DNA"/>
</dbReference>
<evidence type="ECO:0000256" key="3">
    <source>
        <dbReference type="PROSITE-ProRule" id="PRU00103"/>
    </source>
</evidence>
<dbReference type="PANTHER" id="PTHR23346">
    <property type="entry name" value="TRANSLATIONAL ACTIVATOR GCN1-RELATED"/>
    <property type="match status" value="1"/>
</dbReference>
<protein>
    <recommendedName>
        <fullName evidence="8">ILITYHIA</fullName>
    </recommendedName>
</protein>
<evidence type="ECO:0000259" key="5">
    <source>
        <dbReference type="Pfam" id="PF23271"/>
    </source>
</evidence>
<feature type="domain" description="Maestro/Maestro-like HEAT-repeats" evidence="4">
    <location>
        <begin position="765"/>
        <end position="879"/>
    </location>
</feature>
<evidence type="ECO:0000313" key="6">
    <source>
        <dbReference type="EMBL" id="KAK9919370.1"/>
    </source>
</evidence>
<evidence type="ECO:0000259" key="4">
    <source>
        <dbReference type="Pfam" id="PF23227"/>
    </source>
</evidence>
<dbReference type="SUPFAM" id="SSF48371">
    <property type="entry name" value="ARM repeat"/>
    <property type="match status" value="2"/>
</dbReference>
<dbReference type="GO" id="GO:0019887">
    <property type="term" value="F:protein kinase regulator activity"/>
    <property type="evidence" value="ECO:0007669"/>
    <property type="project" value="TreeGrafter"/>
</dbReference>
<evidence type="ECO:0008006" key="8">
    <source>
        <dbReference type="Google" id="ProtNLM"/>
    </source>
</evidence>
<feature type="repeat" description="HEAT" evidence="3">
    <location>
        <begin position="98"/>
        <end position="136"/>
    </location>
</feature>
<feature type="domain" description="Stalled ribosome sensor GCN1-like HEAT repeats region" evidence="5">
    <location>
        <begin position="493"/>
        <end position="671"/>
    </location>
</feature>
<accession>A0AAW1W368</accession>
<name>A0AAW1W368_RUBAR</name>
<sequence length="1075" mass="115919">MAYCAPQQLSQCLPKIVPKLTEVLTDTHPKVQSAGQTALQQVGSVIKNPEIASLVPTLLLGLTDPNDYTKYSLDILLGTTFRAKGEGAETKKKAAQIVGNMLKKVLVDPIPEVRSVAARALGSLIRGMGEDNFPDLVAWLLDTLKSDNSNVERSGAAQGLSEVLAALGTEYFEHVLPDVIRNCSHQKASVRDGHLTLFKYLPRSLGVQFQNYLQQVLPAIIDGLADENESVREAALGAGHVLVEHYAITSLPLLLPAVEDGIFNDSWRIRQSSVELLGDLLFKVAGTSGKALLEGGSDDEGASTEAQGRAIIEVLGRDKRDEILAALYMVRTDVSLSVRQAALHVWKTIVANTPKTLKEIMPVLMNTLITSLASSSSERRQVAGRALGLKDSDTSRRQGVCIGLSEVMASAAKSHLLSFMDELIPTIRTALSDSMPEVRESAGIAFSTLYKNAGMQAIDEIVPSLLHALEDDQTSDTALDGLKQILSVRITAVLPHILPKLVQLPLTYVAGPGLNSHLGTVLPALLTSMGVDAKDVQTLAREAAETVVLVIDEEGVEYLTSELLRAVSDSQASIRRSSAYLIGYFFKNSKLYLVDEAPNMISTLIVLLSDSDSDTVAVSWEALSRVVSSVPKEILPSYIKLVRDAVSTSRDKERRKKKGGPILIPGLCLPKALQPLLPIFLQGLISGSAELREQAALGLGELIEVTSEKALKEFAIPITGPLIRIIGDRFPWQVKSAILSTLTIIIRKGGMALKPFLPQLQTTFVKCLQDNTRVVRSSAALALGKLSALSTRVDPLVGDLLSSLQALDSGVREASLSALEGVLKHAGKSVSTAVRTRVYLQLKDLIHHDDDQVRISAASILGIMSQYVEDTQLTELLQELSNFPSSLSWSARHGSVLTISSMLRHIPSTICTSPVFPSILDQLKGALTDEKFPLRETSTKAFGRLLVYKVRSDPSNTSVQLDIISSLVSALHDDSSEVRRKALSALKAVSKESSSPIVAHINIIGPALAECLKDGSTPVRLAAERCALHAFQLTKGTENVQAAQKFITGLDARRISKFPEHSDDSEDGEDDSASG</sequence>
<proteinExistence type="inferred from homology"/>
<dbReference type="InterPro" id="IPR021133">
    <property type="entry name" value="HEAT_type_2"/>
</dbReference>
<dbReference type="GO" id="GO:0005829">
    <property type="term" value="C:cytosol"/>
    <property type="evidence" value="ECO:0007669"/>
    <property type="project" value="TreeGrafter"/>
</dbReference>
<dbReference type="Gene3D" id="1.25.10.10">
    <property type="entry name" value="Leucine-rich Repeat Variant"/>
    <property type="match status" value="7"/>
</dbReference>
<keyword evidence="7" id="KW-1185">Reference proteome</keyword>
<evidence type="ECO:0000313" key="7">
    <source>
        <dbReference type="Proteomes" id="UP001457282"/>
    </source>
</evidence>
<keyword evidence="2" id="KW-0677">Repeat</keyword>
<comment type="caution">
    <text evidence="6">The sequence shown here is derived from an EMBL/GenBank/DDBJ whole genome shotgun (WGS) entry which is preliminary data.</text>
</comment>
<dbReference type="PROSITE" id="PS50077">
    <property type="entry name" value="HEAT_REPEAT"/>
    <property type="match status" value="4"/>
</dbReference>
<comment type="similarity">
    <text evidence="1">Belongs to the GCN1 family.</text>
</comment>
<dbReference type="GO" id="GO:0006417">
    <property type="term" value="P:regulation of translation"/>
    <property type="evidence" value="ECO:0007669"/>
    <property type="project" value="TreeGrafter"/>
</dbReference>
<dbReference type="Pfam" id="PF23271">
    <property type="entry name" value="HEAT_GCN1"/>
    <property type="match status" value="2"/>
</dbReference>
<dbReference type="FunFam" id="1.25.10.10:FF:000090">
    <property type="entry name" value="eIF-2-alpha kinase activator GCN1"/>
    <property type="match status" value="1"/>
</dbReference>
<dbReference type="InterPro" id="IPR016024">
    <property type="entry name" value="ARM-type_fold"/>
</dbReference>
<reference evidence="6 7" key="1">
    <citation type="journal article" date="2023" name="G3 (Bethesda)">
        <title>A chromosome-length genome assembly and annotation of blackberry (Rubus argutus, cv. 'Hillquist').</title>
        <authorList>
            <person name="Bruna T."/>
            <person name="Aryal R."/>
            <person name="Dudchenko O."/>
            <person name="Sargent D.J."/>
            <person name="Mead D."/>
            <person name="Buti M."/>
            <person name="Cavallini A."/>
            <person name="Hytonen T."/>
            <person name="Andres J."/>
            <person name="Pham M."/>
            <person name="Weisz D."/>
            <person name="Mascagni F."/>
            <person name="Usai G."/>
            <person name="Natali L."/>
            <person name="Bassil N."/>
            <person name="Fernandez G.E."/>
            <person name="Lomsadze A."/>
            <person name="Armour M."/>
            <person name="Olukolu B."/>
            <person name="Poorten T."/>
            <person name="Britton C."/>
            <person name="Davik J."/>
            <person name="Ashrafi H."/>
            <person name="Aiden E.L."/>
            <person name="Borodovsky M."/>
            <person name="Worthington M."/>
        </authorList>
    </citation>
    <scope>NUCLEOTIDE SEQUENCE [LARGE SCALE GENOMIC DNA]</scope>
    <source>
        <strain evidence="6">PI 553951</strain>
    </source>
</reference>
<dbReference type="InterPro" id="IPR011989">
    <property type="entry name" value="ARM-like"/>
</dbReference>
<dbReference type="InterPro" id="IPR057546">
    <property type="entry name" value="HEAT_GCN1"/>
</dbReference>
<dbReference type="Pfam" id="PF25786">
    <property type="entry name" value="HEAT_GCN1_C"/>
    <property type="match status" value="1"/>
</dbReference>
<dbReference type="GO" id="GO:0034198">
    <property type="term" value="P:cellular response to amino acid starvation"/>
    <property type="evidence" value="ECO:0007669"/>
    <property type="project" value="TreeGrafter"/>
</dbReference>
<gene>
    <name evidence="6" type="ORF">M0R45_027965</name>
</gene>
<dbReference type="Pfam" id="PF23227">
    <property type="entry name" value="HEAT_MROH2B_C"/>
    <property type="match status" value="1"/>
</dbReference>
<dbReference type="Pfam" id="PF24987">
    <property type="entry name" value="HEAT_EF3_N"/>
    <property type="match status" value="1"/>
</dbReference>
<feature type="domain" description="Stalled ribosome sensor GCN1-like HEAT repeats region" evidence="5">
    <location>
        <begin position="112"/>
        <end position="260"/>
    </location>
</feature>
<dbReference type="Proteomes" id="UP001457282">
    <property type="component" value="Unassembled WGS sequence"/>
</dbReference>
<evidence type="ECO:0000256" key="1">
    <source>
        <dbReference type="ARBA" id="ARBA00007366"/>
    </source>
</evidence>
<feature type="repeat" description="HEAT" evidence="3">
    <location>
        <begin position="963"/>
        <end position="1000"/>
    </location>
</feature>
<dbReference type="InterPro" id="IPR055406">
    <property type="entry name" value="HEAT_Maestro"/>
</dbReference>
<evidence type="ECO:0000256" key="2">
    <source>
        <dbReference type="ARBA" id="ARBA00022737"/>
    </source>
</evidence>
<feature type="repeat" description="HEAT" evidence="3">
    <location>
        <begin position="423"/>
        <end position="460"/>
    </location>
</feature>
<dbReference type="PANTHER" id="PTHR23346:SF7">
    <property type="entry name" value="STALLED RIBOSOME SENSOR GCN1"/>
    <property type="match status" value="1"/>
</dbReference>
<dbReference type="AlphaFoldDB" id="A0AAW1W368"/>
<organism evidence="6 7">
    <name type="scientific">Rubus argutus</name>
    <name type="common">Southern blackberry</name>
    <dbReference type="NCBI Taxonomy" id="59490"/>
    <lineage>
        <taxon>Eukaryota</taxon>
        <taxon>Viridiplantae</taxon>
        <taxon>Streptophyta</taxon>
        <taxon>Embryophyta</taxon>
        <taxon>Tracheophyta</taxon>
        <taxon>Spermatophyta</taxon>
        <taxon>Magnoliopsida</taxon>
        <taxon>eudicotyledons</taxon>
        <taxon>Gunneridae</taxon>
        <taxon>Pentapetalae</taxon>
        <taxon>rosids</taxon>
        <taxon>fabids</taxon>
        <taxon>Rosales</taxon>
        <taxon>Rosaceae</taxon>
        <taxon>Rosoideae</taxon>
        <taxon>Rosoideae incertae sedis</taxon>
        <taxon>Rubus</taxon>
    </lineage>
</organism>